<comment type="function">
    <text evidence="5">Required for box C/D snoRNAs accumulation involved in snoRNA processing, snoRNA transport to the nucleolus and ribosome biogenesis.</text>
</comment>
<dbReference type="PANTHER" id="PTHR13483">
    <property type="entry name" value="BOX C_D SNORNA PROTEIN 1-RELATED"/>
    <property type="match status" value="1"/>
</dbReference>
<proteinExistence type="inferred from homology"/>
<evidence type="ECO:0000256" key="3">
    <source>
        <dbReference type="ARBA" id="ARBA00022771"/>
    </source>
</evidence>
<dbReference type="CDD" id="cd23023">
    <property type="entry name" value="zf-HIT_BCD1"/>
    <property type="match status" value="1"/>
</dbReference>
<dbReference type="PROSITE" id="PS51083">
    <property type="entry name" value="ZF_HIT"/>
    <property type="match status" value="1"/>
</dbReference>
<dbReference type="AlphaFoldDB" id="A0A8S9ML57"/>
<evidence type="ECO:0000256" key="7">
    <source>
        <dbReference type="PROSITE-ProRule" id="PRU00453"/>
    </source>
</evidence>
<feature type="region of interest" description="Disordered" evidence="8">
    <location>
        <begin position="286"/>
        <end position="312"/>
    </location>
</feature>
<evidence type="ECO:0000313" key="10">
    <source>
        <dbReference type="EMBL" id="KAF2620635.1"/>
    </source>
</evidence>
<accession>A0A8S9ML57</accession>
<dbReference type="PANTHER" id="PTHR13483:SF3">
    <property type="entry name" value="BOX C_D SNORNA PROTEIN 1"/>
    <property type="match status" value="1"/>
</dbReference>
<feature type="region of interest" description="Disordered" evidence="8">
    <location>
        <begin position="326"/>
        <end position="352"/>
    </location>
</feature>
<dbReference type="EMBL" id="QGKW02000007">
    <property type="protein sequence ID" value="KAF2620635.1"/>
    <property type="molecule type" value="Genomic_DNA"/>
</dbReference>
<feature type="domain" description="HIT-type" evidence="9">
    <location>
        <begin position="18"/>
        <end position="52"/>
    </location>
</feature>
<evidence type="ECO:0000256" key="8">
    <source>
        <dbReference type="SAM" id="MobiDB-lite"/>
    </source>
</evidence>
<dbReference type="GO" id="GO:0000492">
    <property type="term" value="P:box C/D snoRNP assembly"/>
    <property type="evidence" value="ECO:0007669"/>
    <property type="project" value="TreeGrafter"/>
</dbReference>
<keyword evidence="3 7" id="KW-0863">Zinc-finger</keyword>
<evidence type="ECO:0000256" key="1">
    <source>
        <dbReference type="ARBA" id="ARBA00022553"/>
    </source>
</evidence>
<reference evidence="10" key="1">
    <citation type="submission" date="2019-12" db="EMBL/GenBank/DDBJ databases">
        <title>Genome sequencing and annotation of Brassica cretica.</title>
        <authorList>
            <person name="Studholme D.J."/>
            <person name="Sarris P.F."/>
        </authorList>
    </citation>
    <scope>NUCLEOTIDE SEQUENCE</scope>
    <source>
        <strain evidence="10">PFS-001/15</strain>
        <tissue evidence="10">Leaf</tissue>
    </source>
</reference>
<dbReference type="InterPro" id="IPR057721">
    <property type="entry name" value="BCD1_alpha/beta"/>
</dbReference>
<dbReference type="InterPro" id="IPR007529">
    <property type="entry name" value="Znf_HIT"/>
</dbReference>
<dbReference type="Pfam" id="PF04438">
    <property type="entry name" value="zf-HIT"/>
    <property type="match status" value="1"/>
</dbReference>
<name>A0A8S9ML57_BRACR</name>
<dbReference type="SUPFAM" id="SSF144232">
    <property type="entry name" value="HIT/MYND zinc finger-like"/>
    <property type="match status" value="1"/>
</dbReference>
<evidence type="ECO:0000256" key="2">
    <source>
        <dbReference type="ARBA" id="ARBA00022723"/>
    </source>
</evidence>
<dbReference type="InterPro" id="IPR051639">
    <property type="entry name" value="BCD1"/>
</dbReference>
<comment type="caution">
    <text evidence="10">The sequence shown here is derived from an EMBL/GenBank/DDBJ whole genome shotgun (WGS) entry which is preliminary data.</text>
</comment>
<dbReference type="GO" id="GO:0000463">
    <property type="term" value="P:maturation of LSU-rRNA from tricistronic rRNA transcript (SSU-rRNA, 5.8S rRNA, LSU-rRNA)"/>
    <property type="evidence" value="ECO:0007669"/>
    <property type="project" value="TreeGrafter"/>
</dbReference>
<keyword evidence="4" id="KW-0862">Zinc</keyword>
<evidence type="ECO:0000313" key="11">
    <source>
        <dbReference type="Proteomes" id="UP000712281"/>
    </source>
</evidence>
<evidence type="ECO:0000256" key="5">
    <source>
        <dbReference type="ARBA" id="ARBA00049598"/>
    </source>
</evidence>
<organism evidence="10 11">
    <name type="scientific">Brassica cretica</name>
    <name type="common">Mustard</name>
    <dbReference type="NCBI Taxonomy" id="69181"/>
    <lineage>
        <taxon>Eukaryota</taxon>
        <taxon>Viridiplantae</taxon>
        <taxon>Streptophyta</taxon>
        <taxon>Embryophyta</taxon>
        <taxon>Tracheophyta</taxon>
        <taxon>Spermatophyta</taxon>
        <taxon>Magnoliopsida</taxon>
        <taxon>eudicotyledons</taxon>
        <taxon>Gunneridae</taxon>
        <taxon>Pentapetalae</taxon>
        <taxon>rosids</taxon>
        <taxon>malvids</taxon>
        <taxon>Brassicales</taxon>
        <taxon>Brassicaceae</taxon>
        <taxon>Brassiceae</taxon>
        <taxon>Brassica</taxon>
    </lineage>
</organism>
<dbReference type="GO" id="GO:0048254">
    <property type="term" value="P:snoRNA localization"/>
    <property type="evidence" value="ECO:0007669"/>
    <property type="project" value="TreeGrafter"/>
</dbReference>
<keyword evidence="1" id="KW-0597">Phosphoprotein</keyword>
<dbReference type="GO" id="GO:0070761">
    <property type="term" value="C:pre-snoRNP complex"/>
    <property type="evidence" value="ECO:0007669"/>
    <property type="project" value="TreeGrafter"/>
</dbReference>
<gene>
    <name evidence="10" type="ORF">F2Q68_00038323</name>
</gene>
<protein>
    <recommendedName>
        <fullName evidence="9">HIT-type domain-containing protein</fullName>
    </recommendedName>
</protein>
<evidence type="ECO:0000256" key="6">
    <source>
        <dbReference type="ARBA" id="ARBA00049654"/>
    </source>
</evidence>
<evidence type="ECO:0000259" key="9">
    <source>
        <dbReference type="PROSITE" id="PS51083"/>
    </source>
</evidence>
<dbReference type="GO" id="GO:0005634">
    <property type="term" value="C:nucleus"/>
    <property type="evidence" value="ECO:0007669"/>
    <property type="project" value="TreeGrafter"/>
</dbReference>
<dbReference type="Pfam" id="PF25790">
    <property type="entry name" value="BCD1"/>
    <property type="match status" value="1"/>
</dbReference>
<evidence type="ECO:0000256" key="4">
    <source>
        <dbReference type="ARBA" id="ARBA00022833"/>
    </source>
</evidence>
<dbReference type="GO" id="GO:0008270">
    <property type="term" value="F:zinc ion binding"/>
    <property type="evidence" value="ECO:0007669"/>
    <property type="project" value="UniProtKB-UniRule"/>
</dbReference>
<dbReference type="Proteomes" id="UP000712281">
    <property type="component" value="Unassembled WGS sequence"/>
</dbReference>
<sequence>MNNVESEQKSMDDDDKVCGECKSNPWKYKCPGCSIRSCALPCVKAHKKRTGCTGKRKLTDFVPLSKFDDNLLLSDYNLLEETKRVAESALRRRHQLCKNPHFRLRLPSDLRGLQVAAGSRGTKLWFLPGGMLKRDKNQSRYDNRRKCIHWTIEWRFHSTDVVLVDHGLVSSLLLTVSSLFTINAVTIHHSVGEDTSLCSVIENHLKPGPWIHKLKPFCDVDLDSLKLFIRTYPKGVKVPFKELDIKGPLRQQLAQVTILEYPVIHVYLPSHSYDFEVIRDFDREKTTPEPKYYSQAEGAITREEKIEEDDDIDSFEPEVLDLMKQINSNPRQQVSEDSKSEGGDAKNSHPVDDNMELEFEQGLIDTYADLFPELNPGDYFNFECEFAKGFDSDDDCNLQSLAATDLDIDGLEEGEIVE</sequence>
<keyword evidence="2" id="KW-0479">Metal-binding</keyword>
<comment type="similarity">
    <text evidence="6">Belongs to the BCD1 family.</text>
</comment>
<feature type="compositionally biased region" description="Basic and acidic residues" evidence="8">
    <location>
        <begin position="334"/>
        <end position="352"/>
    </location>
</feature>
<dbReference type="Gene3D" id="3.30.60.190">
    <property type="match status" value="1"/>
</dbReference>